<evidence type="ECO:0000256" key="1">
    <source>
        <dbReference type="SAM" id="Phobius"/>
    </source>
</evidence>
<keyword evidence="1" id="KW-0472">Membrane</keyword>
<keyword evidence="1" id="KW-0812">Transmembrane</keyword>
<keyword evidence="3" id="KW-1185">Reference proteome</keyword>
<dbReference type="EnsemblMetazoa" id="GBRI017972-RA">
    <property type="protein sequence ID" value="GBRI017972-PA"/>
    <property type="gene ID" value="GBRI017972"/>
</dbReference>
<evidence type="ECO:0000313" key="3">
    <source>
        <dbReference type="Proteomes" id="UP000091820"/>
    </source>
</evidence>
<evidence type="ECO:0000313" key="2">
    <source>
        <dbReference type="EnsemblMetazoa" id="GBRI017972-PA"/>
    </source>
</evidence>
<feature type="transmembrane region" description="Helical" evidence="1">
    <location>
        <begin position="36"/>
        <end position="59"/>
    </location>
</feature>
<sequence length="232" mass="26181">MVYTGHSDILEFDFRRYDNNQWLRLGGPSRSSLFCWVVPCTILDPGVLGLLNYSIVLCLTGRLLRQRFRFMIYNTVFATDVSLPSGCFCIFVRLLLSLGIAKVQDVQVGLYCNGFAKEGKGKVRKAEDRCTFGGRTVHLTNGHVHFMLEGHGMRILTTPCIKSQEMTSLLRMNKVMTEAIPANRSKLATCGLLTRPVLPEKMGKKICKHGHKYTKNQKCNTHQQPPALLDDQ</sequence>
<dbReference type="Proteomes" id="UP000091820">
    <property type="component" value="Unassembled WGS sequence"/>
</dbReference>
<organism evidence="2 3">
    <name type="scientific">Glossina brevipalpis</name>
    <dbReference type="NCBI Taxonomy" id="37001"/>
    <lineage>
        <taxon>Eukaryota</taxon>
        <taxon>Metazoa</taxon>
        <taxon>Ecdysozoa</taxon>
        <taxon>Arthropoda</taxon>
        <taxon>Hexapoda</taxon>
        <taxon>Insecta</taxon>
        <taxon>Pterygota</taxon>
        <taxon>Neoptera</taxon>
        <taxon>Endopterygota</taxon>
        <taxon>Diptera</taxon>
        <taxon>Brachycera</taxon>
        <taxon>Muscomorpha</taxon>
        <taxon>Hippoboscoidea</taxon>
        <taxon>Glossinidae</taxon>
        <taxon>Glossina</taxon>
    </lineage>
</organism>
<accession>A0A1A9WFL2</accession>
<reference evidence="2" key="2">
    <citation type="submission" date="2020-05" db="UniProtKB">
        <authorList>
            <consortium name="EnsemblMetazoa"/>
        </authorList>
    </citation>
    <scope>IDENTIFICATION</scope>
    <source>
        <strain evidence="2">IAEA</strain>
    </source>
</reference>
<keyword evidence="1" id="KW-1133">Transmembrane helix</keyword>
<reference evidence="3" key="1">
    <citation type="submission" date="2014-03" db="EMBL/GenBank/DDBJ databases">
        <authorList>
            <person name="Aksoy S."/>
            <person name="Warren W."/>
            <person name="Wilson R.K."/>
        </authorList>
    </citation>
    <scope>NUCLEOTIDE SEQUENCE [LARGE SCALE GENOMIC DNA]</scope>
    <source>
        <strain evidence="3">IAEA</strain>
    </source>
</reference>
<name>A0A1A9WFL2_9MUSC</name>
<proteinExistence type="predicted"/>
<feature type="transmembrane region" description="Helical" evidence="1">
    <location>
        <begin position="71"/>
        <end position="96"/>
    </location>
</feature>
<dbReference type="AlphaFoldDB" id="A0A1A9WFL2"/>
<protein>
    <submittedName>
        <fullName evidence="2">Uncharacterized protein</fullName>
    </submittedName>
</protein>
<dbReference type="VEuPathDB" id="VectorBase:GBRI017972"/>